<feature type="compositionally biased region" description="Low complexity" evidence="1">
    <location>
        <begin position="200"/>
        <end position="210"/>
    </location>
</feature>
<protein>
    <submittedName>
        <fullName evidence="2">Uncharacterized protein</fullName>
    </submittedName>
</protein>
<dbReference type="AlphaFoldDB" id="C5M6E3"/>
<feature type="compositionally biased region" description="Basic and acidic residues" evidence="1">
    <location>
        <begin position="902"/>
        <end position="920"/>
    </location>
</feature>
<keyword evidence="3" id="KW-1185">Reference proteome</keyword>
<feature type="compositionally biased region" description="Polar residues" evidence="1">
    <location>
        <begin position="953"/>
        <end position="963"/>
    </location>
</feature>
<feature type="region of interest" description="Disordered" evidence="1">
    <location>
        <begin position="896"/>
        <end position="922"/>
    </location>
</feature>
<feature type="region of interest" description="Disordered" evidence="1">
    <location>
        <begin position="191"/>
        <end position="213"/>
    </location>
</feature>
<feature type="region of interest" description="Disordered" evidence="1">
    <location>
        <begin position="316"/>
        <end position="348"/>
    </location>
</feature>
<dbReference type="HOGENOM" id="CLU_318088_0_0_1"/>
<feature type="compositionally biased region" description="Polar residues" evidence="1">
    <location>
        <begin position="50"/>
        <end position="109"/>
    </location>
</feature>
<dbReference type="VEuPathDB" id="FungiDB:CTRG_01424"/>
<dbReference type="Proteomes" id="UP000002037">
    <property type="component" value="Unassembled WGS sequence"/>
</dbReference>
<name>C5M6E3_CANTT</name>
<feature type="compositionally biased region" description="Acidic residues" evidence="1">
    <location>
        <begin position="1039"/>
        <end position="1056"/>
    </location>
</feature>
<feature type="region of interest" description="Disordered" evidence="1">
    <location>
        <begin position="668"/>
        <end position="708"/>
    </location>
</feature>
<dbReference type="KEGG" id="ctp:CTRG_01424"/>
<feature type="compositionally biased region" description="Acidic residues" evidence="1">
    <location>
        <begin position="447"/>
        <end position="458"/>
    </location>
</feature>
<dbReference type="RefSeq" id="XP_002547118.1">
    <property type="nucleotide sequence ID" value="XM_002547072.1"/>
</dbReference>
<sequence length="1094" mass="122605">MRSFIKSHRKNDSSISNAPSEALLLNPSNNNTTTTTTIPITTNNNNITSHVVSNTRPGSNTNSFNSASDDYQPPTSYSNRSSTTPIPSPKMQQHPQFTPPQTGQSSISSPKKLLTPIKNLFTSSSHSKSSLTTPTSGESLIVMGGSPKNKFRKHVRSRSHISISNDLSKLPEDKPKNSLFDNKTYQKLTPFEHEVKSSKSKSTTSLISLSENTSKPVRRSSITLFMGHKSTKREKPPHLRSRHITSLPLPNASNDLNVELGPPIALSHSPSFNTSNPSIAESESKFHTKQVAFDSMTESKIKDQTETQKLEKVANFAAEKEEEEEEEVDDDDDEYDSSSSQFSFVQDMKGGRNTSVKYYKTKDYKRKSSPEAGLSNTFNEYDLGYDVDEFSDYDYENNGADIGDDDDDAAAIADDEYCGYEEEDDVQYNKFYDDDIEDDPPAMSIQSEEDNEAEEYDDMNPSLVTNNEENTPHGLGAPLFADNSSQSRNPFNRSFHLSIMGPKCDTPKDSPAKSNFEEDILENYLDISESPSITNSQENLADFEDPSANGNFELFALNSPIINGLTIGNNLRHRAGRHRDFTNTNRLIIHRKPIEFYDDSVNHSGFTLNENDGFTKYIHSFHGSFEDGINKTIHEKVKGFEEFWDNRKNLKPNSNNLGLGIIDSVSGSSTQFEQPGLDKRTSNSTSNSSHSKLTTSDVASNTTTGSSIPVKAPIVSKANNPIRQSVSDMMAVLGSLEMSNTTEPQDPVSKDTSKARDSVVNMMGVLENLESNLKEEPKPTEKSTNQLRNSIIGMMDVLANLENVEEPKVDLKTEKVKEDKTNLRNSVIGMMDLLANLEQQTDEKRDQQQNRKSVVDMLSTLSALQGNNDKVDKLETLEEPKRKASFKRYSWFNSQENLSTPTKDKPPTVKEYDPTDDNDKYNTSLDQELLDEINQIPDDFDFDEAQQQQQQQSIPLSQFPSRSQSRERSGFYRSNSYNRKPKKTVVSNQLLSNKIETLSKTVTFYNSGTSSPASSLASRSRSLSRGPSTRSMNSFASVNEEEEEEEEENEFDDDLIDDELLNEINDDLSYDGYKSNDLGTINESFDNQTYSYRN</sequence>
<accession>C5M6E3</accession>
<feature type="compositionally biased region" description="Acidic residues" evidence="1">
    <location>
        <begin position="320"/>
        <end position="336"/>
    </location>
</feature>
<proteinExistence type="predicted"/>
<evidence type="ECO:0000313" key="3">
    <source>
        <dbReference type="Proteomes" id="UP000002037"/>
    </source>
</evidence>
<feature type="region of interest" description="Disordered" evidence="1">
    <location>
        <begin position="433"/>
        <end position="470"/>
    </location>
</feature>
<evidence type="ECO:0000256" key="1">
    <source>
        <dbReference type="SAM" id="MobiDB-lite"/>
    </source>
</evidence>
<dbReference type="EMBL" id="GG692396">
    <property type="protein sequence ID" value="EER34563.1"/>
    <property type="molecule type" value="Genomic_DNA"/>
</dbReference>
<feature type="compositionally biased region" description="Polar residues" evidence="1">
    <location>
        <begin position="697"/>
        <end position="707"/>
    </location>
</feature>
<feature type="compositionally biased region" description="Low complexity" evidence="1">
    <location>
        <begin position="1007"/>
        <end position="1031"/>
    </location>
</feature>
<feature type="region of interest" description="Disordered" evidence="1">
    <location>
        <begin position="1"/>
        <end position="152"/>
    </location>
</feature>
<feature type="compositionally biased region" description="Low complexity" evidence="1">
    <location>
        <begin position="122"/>
        <end position="136"/>
    </location>
</feature>
<dbReference type="GeneID" id="8296485"/>
<gene>
    <name evidence="2" type="ORF">CTRG_01424</name>
</gene>
<dbReference type="eggNOG" id="ENOG502SF3E">
    <property type="taxonomic scope" value="Eukaryota"/>
</dbReference>
<dbReference type="OrthoDB" id="3973129at2759"/>
<reference evidence="2 3" key="1">
    <citation type="journal article" date="2009" name="Nature">
        <title>Evolution of pathogenicity and sexual reproduction in eight Candida genomes.</title>
        <authorList>
            <person name="Butler G."/>
            <person name="Rasmussen M.D."/>
            <person name="Lin M.F."/>
            <person name="Santos M.A."/>
            <person name="Sakthikumar S."/>
            <person name="Munro C.A."/>
            <person name="Rheinbay E."/>
            <person name="Grabherr M."/>
            <person name="Forche A."/>
            <person name="Reedy J.L."/>
            <person name="Agrafioti I."/>
            <person name="Arnaud M.B."/>
            <person name="Bates S."/>
            <person name="Brown A.J."/>
            <person name="Brunke S."/>
            <person name="Costanzo M.C."/>
            <person name="Fitzpatrick D.A."/>
            <person name="de Groot P.W."/>
            <person name="Harris D."/>
            <person name="Hoyer L.L."/>
            <person name="Hube B."/>
            <person name="Klis F.M."/>
            <person name="Kodira C."/>
            <person name="Lennard N."/>
            <person name="Logue M.E."/>
            <person name="Martin R."/>
            <person name="Neiman A.M."/>
            <person name="Nikolaou E."/>
            <person name="Quail M.A."/>
            <person name="Quinn J."/>
            <person name="Santos M.C."/>
            <person name="Schmitzberger F.F."/>
            <person name="Sherlock G."/>
            <person name="Shah P."/>
            <person name="Silverstein K.A."/>
            <person name="Skrzypek M.S."/>
            <person name="Soll D."/>
            <person name="Staggs R."/>
            <person name="Stansfield I."/>
            <person name="Stumpf M.P."/>
            <person name="Sudbery P.E."/>
            <person name="Srikantha T."/>
            <person name="Zeng Q."/>
            <person name="Berman J."/>
            <person name="Berriman M."/>
            <person name="Heitman J."/>
            <person name="Gow N.A."/>
            <person name="Lorenz M.C."/>
            <person name="Birren B.W."/>
            <person name="Kellis M."/>
            <person name="Cuomo C.A."/>
        </authorList>
    </citation>
    <scope>NUCLEOTIDE SEQUENCE [LARGE SCALE GENOMIC DNA]</scope>
    <source>
        <strain evidence="3">ATCC MYA-3404 / T1</strain>
    </source>
</reference>
<organism evidence="2 3">
    <name type="scientific">Candida tropicalis (strain ATCC MYA-3404 / T1)</name>
    <name type="common">Yeast</name>
    <dbReference type="NCBI Taxonomy" id="294747"/>
    <lineage>
        <taxon>Eukaryota</taxon>
        <taxon>Fungi</taxon>
        <taxon>Dikarya</taxon>
        <taxon>Ascomycota</taxon>
        <taxon>Saccharomycotina</taxon>
        <taxon>Pichiomycetes</taxon>
        <taxon>Debaryomycetaceae</taxon>
        <taxon>Candida/Lodderomyces clade</taxon>
        <taxon>Candida</taxon>
    </lineage>
</organism>
<feature type="region of interest" description="Disordered" evidence="1">
    <location>
        <begin position="944"/>
        <end position="985"/>
    </location>
</feature>
<feature type="compositionally biased region" description="Low complexity" evidence="1">
    <location>
        <begin position="26"/>
        <end position="49"/>
    </location>
</feature>
<evidence type="ECO:0000313" key="2">
    <source>
        <dbReference type="EMBL" id="EER34563.1"/>
    </source>
</evidence>
<feature type="region of interest" description="Disordered" evidence="1">
    <location>
        <begin position="1004"/>
        <end position="1056"/>
    </location>
</feature>
<feature type="compositionally biased region" description="Low complexity" evidence="1">
    <location>
        <begin position="682"/>
        <end position="696"/>
    </location>
</feature>